<reference key="2">
    <citation type="submission" date="2011-10" db="EMBL/GenBank/DDBJ databases">
        <title>The genome and transcriptome sequence of Clonorchis sinensis provide insights into the carcinogenic liver fluke.</title>
        <authorList>
            <person name="Wang X."/>
            <person name="Huang Y."/>
            <person name="Chen W."/>
            <person name="Liu H."/>
            <person name="Guo L."/>
            <person name="Chen Y."/>
            <person name="Luo F."/>
            <person name="Zhou W."/>
            <person name="Sun J."/>
            <person name="Mao Q."/>
            <person name="Liang P."/>
            <person name="Zhou C."/>
            <person name="Tian Y."/>
            <person name="Men J."/>
            <person name="Lv X."/>
            <person name="Huang L."/>
            <person name="Zhou J."/>
            <person name="Hu Y."/>
            <person name="Li R."/>
            <person name="Zhang F."/>
            <person name="Lei H."/>
            <person name="Li X."/>
            <person name="Hu X."/>
            <person name="Liang C."/>
            <person name="Xu J."/>
            <person name="Wu Z."/>
            <person name="Yu X."/>
        </authorList>
    </citation>
    <scope>NUCLEOTIDE SEQUENCE</scope>
    <source>
        <strain>Henan</strain>
    </source>
</reference>
<gene>
    <name evidence="1" type="ORF">CLF_107474</name>
</gene>
<dbReference type="AlphaFoldDB" id="G7YQM5"/>
<proteinExistence type="predicted"/>
<accession>G7YQM5</accession>
<organism evidence="1 2">
    <name type="scientific">Clonorchis sinensis</name>
    <name type="common">Chinese liver fluke</name>
    <dbReference type="NCBI Taxonomy" id="79923"/>
    <lineage>
        <taxon>Eukaryota</taxon>
        <taxon>Metazoa</taxon>
        <taxon>Spiralia</taxon>
        <taxon>Lophotrochozoa</taxon>
        <taxon>Platyhelminthes</taxon>
        <taxon>Trematoda</taxon>
        <taxon>Digenea</taxon>
        <taxon>Opisthorchiida</taxon>
        <taxon>Opisthorchiata</taxon>
        <taxon>Opisthorchiidae</taxon>
        <taxon>Clonorchis</taxon>
    </lineage>
</organism>
<keyword evidence="2" id="KW-1185">Reference proteome</keyword>
<dbReference type="EMBL" id="DF143985">
    <property type="protein sequence ID" value="GAA55255.1"/>
    <property type="molecule type" value="Genomic_DNA"/>
</dbReference>
<evidence type="ECO:0000313" key="1">
    <source>
        <dbReference type="EMBL" id="GAA55255.1"/>
    </source>
</evidence>
<name>G7YQM5_CLOSI</name>
<evidence type="ECO:0000313" key="2">
    <source>
        <dbReference type="Proteomes" id="UP000008909"/>
    </source>
</evidence>
<reference evidence="1" key="1">
    <citation type="journal article" date="2011" name="Genome Biol.">
        <title>The draft genome of the carcinogenic human liver fluke Clonorchis sinensis.</title>
        <authorList>
            <person name="Wang X."/>
            <person name="Chen W."/>
            <person name="Huang Y."/>
            <person name="Sun J."/>
            <person name="Men J."/>
            <person name="Liu H."/>
            <person name="Luo F."/>
            <person name="Guo L."/>
            <person name="Lv X."/>
            <person name="Deng C."/>
            <person name="Zhou C."/>
            <person name="Fan Y."/>
            <person name="Li X."/>
            <person name="Huang L."/>
            <person name="Hu Y."/>
            <person name="Liang C."/>
            <person name="Hu X."/>
            <person name="Xu J."/>
            <person name="Yu X."/>
        </authorList>
    </citation>
    <scope>NUCLEOTIDE SEQUENCE [LARGE SCALE GENOMIC DNA]</scope>
    <source>
        <strain evidence="1">Henan</strain>
    </source>
</reference>
<sequence length="190" mass="22341">MSHAVFLRMDCPGRRRRTLRDNLAMSSSTRSPLRFFIVTCNGLLNLTFKVMWEQEKRWFVNELTQTTNNGKDRRITHKQLVADSCGFSLKSETRDKIFHRCKSEKQRRRDLLPLIIRCFDFASKWTSRDKDRLRLIYPRSVPLTVEGFPYKRTSERNIKRTVNLVDNTELAEDGFGPESAGEHSKLQTIK</sequence>
<protein>
    <submittedName>
        <fullName evidence="1">Uncharacterized protein</fullName>
    </submittedName>
</protein>
<dbReference type="Proteomes" id="UP000008909">
    <property type="component" value="Unassembled WGS sequence"/>
</dbReference>